<evidence type="ECO:0000259" key="6">
    <source>
        <dbReference type="PROSITE" id="PS51686"/>
    </source>
</evidence>
<evidence type="ECO:0000313" key="7">
    <source>
        <dbReference type="EMBL" id="ANE50323.1"/>
    </source>
</evidence>
<accession>A0A172TU70</accession>
<feature type="binding site" evidence="5">
    <location>
        <position position="287"/>
    </location>
    <ligand>
        <name>S-adenosyl-L-methionine</name>
        <dbReference type="ChEBI" id="CHEBI:59789"/>
    </ligand>
</feature>
<dbReference type="GO" id="GO:0008173">
    <property type="term" value="F:RNA methyltransferase activity"/>
    <property type="evidence" value="ECO:0007669"/>
    <property type="project" value="InterPro"/>
</dbReference>
<evidence type="ECO:0000256" key="4">
    <source>
        <dbReference type="ARBA" id="ARBA00022884"/>
    </source>
</evidence>
<evidence type="ECO:0000313" key="8">
    <source>
        <dbReference type="Proteomes" id="UP000077177"/>
    </source>
</evidence>
<evidence type="ECO:0000256" key="2">
    <source>
        <dbReference type="ARBA" id="ARBA00022679"/>
    </source>
</evidence>
<keyword evidence="2 5" id="KW-0808">Transferase</keyword>
<protein>
    <recommendedName>
        <fullName evidence="6">SAM-dependent MTase RsmB/NOP-type domain-containing protein</fullName>
    </recommendedName>
</protein>
<keyword evidence="8" id="KW-1185">Reference proteome</keyword>
<dbReference type="InterPro" id="IPR029063">
    <property type="entry name" value="SAM-dependent_MTases_sf"/>
</dbReference>
<gene>
    <name evidence="7" type="ORF">SY85_07215</name>
</gene>
<dbReference type="EMBL" id="CP011390">
    <property type="protein sequence ID" value="ANE50323.1"/>
    <property type="molecule type" value="Genomic_DNA"/>
</dbReference>
<organism evidence="7 8">
    <name type="scientific">Flavisolibacter tropicus</name>
    <dbReference type="NCBI Taxonomy" id="1492898"/>
    <lineage>
        <taxon>Bacteria</taxon>
        <taxon>Pseudomonadati</taxon>
        <taxon>Bacteroidota</taxon>
        <taxon>Chitinophagia</taxon>
        <taxon>Chitinophagales</taxon>
        <taxon>Chitinophagaceae</taxon>
        <taxon>Flavisolibacter</taxon>
    </lineage>
</organism>
<sequence length="386" mass="44113">MRSYSYINSAKSILEQYNGEIPLAVWLKSYFAANKKYGSKDRKQIAHLCYSYYRLGHAFKHHSIEERLLLGVFLSSQNPVFVLQELRPEWNEQIQRSPKEKLELVQTSDELNKIFPWQQQLSSDIEVDAFATSFLIQPDVYLRIRPGKKSLVEQQLSNAQIPYQLKGENCIAVESGVKLEDVIAIDKDVVIQDYSSQQVLTNLQNHLITKQKFTAWDCCAASGGKSILLKDTYPNAELTATDIRESILINLRSRFRQAGITQFNSYVADVSSNGFKSATSFDVVLCDAPCSGSGTWSRTPEQLYFFEEEKIHYYSDLQKRIALNASKAVKRGGYFVYITCSVFKEENEAVVDFLQEKSGLQLLNSTYHRGYQQKADTLFSAVFQLR</sequence>
<feature type="binding site" evidence="5">
    <location>
        <position position="242"/>
    </location>
    <ligand>
        <name>S-adenosyl-L-methionine</name>
        <dbReference type="ChEBI" id="CHEBI:59789"/>
    </ligand>
</feature>
<dbReference type="InterPro" id="IPR023267">
    <property type="entry name" value="RCMT"/>
</dbReference>
<name>A0A172TU70_9BACT</name>
<proteinExistence type="inferred from homology"/>
<comment type="caution">
    <text evidence="5">Lacks conserved residue(s) required for the propagation of feature annotation.</text>
</comment>
<dbReference type="AlphaFoldDB" id="A0A172TU70"/>
<evidence type="ECO:0000256" key="1">
    <source>
        <dbReference type="ARBA" id="ARBA00022603"/>
    </source>
</evidence>
<dbReference type="InterPro" id="IPR049560">
    <property type="entry name" value="MeTrfase_RsmB-F_NOP2_cat"/>
</dbReference>
<dbReference type="PRINTS" id="PR02008">
    <property type="entry name" value="RCMTFAMILY"/>
</dbReference>
<dbReference type="RefSeq" id="WP_066402964.1">
    <property type="nucleotide sequence ID" value="NZ_CP011390.1"/>
</dbReference>
<dbReference type="InterPro" id="IPR001678">
    <property type="entry name" value="MeTrfase_RsmB-F_NOP2_dom"/>
</dbReference>
<dbReference type="Proteomes" id="UP000077177">
    <property type="component" value="Chromosome"/>
</dbReference>
<evidence type="ECO:0000256" key="3">
    <source>
        <dbReference type="ARBA" id="ARBA00022691"/>
    </source>
</evidence>
<dbReference type="GO" id="GO:0003723">
    <property type="term" value="F:RNA binding"/>
    <property type="evidence" value="ECO:0007669"/>
    <property type="project" value="UniProtKB-UniRule"/>
</dbReference>
<feature type="binding site" evidence="5">
    <location>
        <position position="269"/>
    </location>
    <ligand>
        <name>S-adenosyl-L-methionine</name>
        <dbReference type="ChEBI" id="CHEBI:59789"/>
    </ligand>
</feature>
<comment type="similarity">
    <text evidence="5">Belongs to the class I-like SAM-binding methyltransferase superfamily. RsmB/NOP family.</text>
</comment>
<evidence type="ECO:0000256" key="5">
    <source>
        <dbReference type="PROSITE-ProRule" id="PRU01023"/>
    </source>
</evidence>
<feature type="active site" description="Nucleophile" evidence="5">
    <location>
        <position position="340"/>
    </location>
</feature>
<dbReference type="OrthoDB" id="9810297at2"/>
<reference evidence="8" key="1">
    <citation type="submission" date="2015-01" db="EMBL/GenBank/DDBJ databases">
        <title>Flavisolibacter sp./LCS9/ whole genome sequencing.</title>
        <authorList>
            <person name="Kim M.K."/>
            <person name="Srinivasan S."/>
            <person name="Lee J.-J."/>
        </authorList>
    </citation>
    <scope>NUCLEOTIDE SEQUENCE [LARGE SCALE GENOMIC DNA]</scope>
    <source>
        <strain evidence="8">LCS9</strain>
    </source>
</reference>
<dbReference type="KEGG" id="fla:SY85_07215"/>
<dbReference type="GO" id="GO:0001510">
    <property type="term" value="P:RNA methylation"/>
    <property type="evidence" value="ECO:0007669"/>
    <property type="project" value="InterPro"/>
</dbReference>
<keyword evidence="1 5" id="KW-0489">Methyltransferase</keyword>
<dbReference type="STRING" id="1492898.SY85_07215"/>
<reference evidence="7 8" key="2">
    <citation type="journal article" date="2016" name="Int. J. Syst. Evol. Microbiol.">
        <title>Flavisolibacter tropicus sp. nov., isolated from tropical soil.</title>
        <authorList>
            <person name="Lee J.J."/>
            <person name="Kang M.S."/>
            <person name="Kim G.S."/>
            <person name="Lee C.S."/>
            <person name="Lim S."/>
            <person name="Lee J."/>
            <person name="Roh S.H."/>
            <person name="Kang H."/>
            <person name="Ha J.M."/>
            <person name="Bae S."/>
            <person name="Jung H.Y."/>
            <person name="Kim M.K."/>
        </authorList>
    </citation>
    <scope>NUCLEOTIDE SEQUENCE [LARGE SCALE GENOMIC DNA]</scope>
    <source>
        <strain evidence="7 8">LCS9</strain>
    </source>
</reference>
<dbReference type="CDD" id="cd02440">
    <property type="entry name" value="AdoMet_MTases"/>
    <property type="match status" value="1"/>
</dbReference>
<keyword evidence="4 5" id="KW-0694">RNA-binding</keyword>
<dbReference type="PANTHER" id="PTHR22807">
    <property type="entry name" value="NOP2 YEAST -RELATED NOL1/NOP2/FMU SUN DOMAIN-CONTAINING"/>
    <property type="match status" value="1"/>
</dbReference>
<feature type="domain" description="SAM-dependent MTase RsmB/NOP-type" evidence="6">
    <location>
        <begin position="123"/>
        <end position="386"/>
    </location>
</feature>
<dbReference type="Gene3D" id="3.40.50.150">
    <property type="entry name" value="Vaccinia Virus protein VP39"/>
    <property type="match status" value="1"/>
</dbReference>
<dbReference type="Pfam" id="PF01189">
    <property type="entry name" value="Methyltr_RsmB-F"/>
    <property type="match status" value="1"/>
</dbReference>
<dbReference type="SUPFAM" id="SSF53335">
    <property type="entry name" value="S-adenosyl-L-methionine-dependent methyltransferases"/>
    <property type="match status" value="1"/>
</dbReference>
<dbReference type="PROSITE" id="PS51686">
    <property type="entry name" value="SAM_MT_RSMB_NOP"/>
    <property type="match status" value="1"/>
</dbReference>
<dbReference type="PANTHER" id="PTHR22807:SF53">
    <property type="entry name" value="RIBOSOMAL RNA SMALL SUBUNIT METHYLTRANSFERASE B-RELATED"/>
    <property type="match status" value="1"/>
</dbReference>
<keyword evidence="3 5" id="KW-0949">S-adenosyl-L-methionine</keyword>